<reference evidence="2" key="1">
    <citation type="journal article" date="2024" name="Proc. Natl. Acad. Sci. U.S.A.">
        <title>Extraordinary preservation of gene collinearity over three hundred million years revealed in homosporous lycophytes.</title>
        <authorList>
            <person name="Li C."/>
            <person name="Wickell D."/>
            <person name="Kuo L.Y."/>
            <person name="Chen X."/>
            <person name="Nie B."/>
            <person name="Liao X."/>
            <person name="Peng D."/>
            <person name="Ji J."/>
            <person name="Jenkins J."/>
            <person name="Williams M."/>
            <person name="Shu S."/>
            <person name="Plott C."/>
            <person name="Barry K."/>
            <person name="Rajasekar S."/>
            <person name="Grimwood J."/>
            <person name="Han X."/>
            <person name="Sun S."/>
            <person name="Hou Z."/>
            <person name="He W."/>
            <person name="Dai G."/>
            <person name="Sun C."/>
            <person name="Schmutz J."/>
            <person name="Leebens-Mack J.H."/>
            <person name="Li F.W."/>
            <person name="Wang L."/>
        </authorList>
    </citation>
    <scope>NUCLEOTIDE SEQUENCE [LARGE SCALE GENOMIC DNA]</scope>
    <source>
        <strain evidence="2">cv. PW_Plant_1</strain>
    </source>
</reference>
<protein>
    <submittedName>
        <fullName evidence="1">Uncharacterized protein</fullName>
    </submittedName>
</protein>
<name>A0ACC2C9G9_DIPCM</name>
<comment type="caution">
    <text evidence="1">The sequence shown here is derived from an EMBL/GenBank/DDBJ whole genome shotgun (WGS) entry which is preliminary data.</text>
</comment>
<evidence type="ECO:0000313" key="2">
    <source>
        <dbReference type="Proteomes" id="UP001162992"/>
    </source>
</evidence>
<gene>
    <name evidence="1" type="ORF">O6H91_11G058600</name>
</gene>
<accession>A0ACC2C9G9</accession>
<proteinExistence type="predicted"/>
<organism evidence="1 2">
    <name type="scientific">Diphasiastrum complanatum</name>
    <name type="common">Issler's clubmoss</name>
    <name type="synonym">Lycopodium complanatum</name>
    <dbReference type="NCBI Taxonomy" id="34168"/>
    <lineage>
        <taxon>Eukaryota</taxon>
        <taxon>Viridiplantae</taxon>
        <taxon>Streptophyta</taxon>
        <taxon>Embryophyta</taxon>
        <taxon>Tracheophyta</taxon>
        <taxon>Lycopodiopsida</taxon>
        <taxon>Lycopodiales</taxon>
        <taxon>Lycopodiaceae</taxon>
        <taxon>Lycopodioideae</taxon>
        <taxon>Diphasiastrum</taxon>
    </lineage>
</organism>
<sequence length="258" mass="28104">MDRYQRVEKPRPESSISENEIRITTQGKMRNYITYATTLLQEKEATEIVLKAMGRAINKTVTIAEIIKRRVAGLHQITSLGSTDITDLWEPLEEGLLPLETTRHVSMITITLSTKDLDKTSVGYQAPLPADQVKSTADYEEYEESSPQEGTDRGRGRGRGSRGRGGAAAPASEYTGPDGSWSRGRSRGRFRGRGHGLRGRGRGFGGEINQEAGVYEDTGDSRESSRGRGRGRGRRGRGRGRGNGADGGAKTSGEYAAI</sequence>
<evidence type="ECO:0000313" key="1">
    <source>
        <dbReference type="EMBL" id="KAJ7538666.1"/>
    </source>
</evidence>
<dbReference type="Proteomes" id="UP001162992">
    <property type="component" value="Chromosome 11"/>
</dbReference>
<keyword evidence="2" id="KW-1185">Reference proteome</keyword>
<dbReference type="EMBL" id="CM055102">
    <property type="protein sequence ID" value="KAJ7538666.1"/>
    <property type="molecule type" value="Genomic_DNA"/>
</dbReference>